<evidence type="ECO:0000313" key="3">
    <source>
        <dbReference type="Proteomes" id="UP001595704"/>
    </source>
</evidence>
<accession>A0ABV7UFU5</accession>
<evidence type="ECO:0008006" key="4">
    <source>
        <dbReference type="Google" id="ProtNLM"/>
    </source>
</evidence>
<sequence length="142" mass="15118">MTSYAFSMELQARSVGVASRLAALVILYAFLVKTVLVFAAPMAPVGALAGKESSAFPGMILCLSSASAGQAPDGPATPVHDASCCLLHCQLQLAMLAPLVLAVLALRLRPAKQFWRPDVWRDDIRNAVAWRFQARGPPLSAI</sequence>
<evidence type="ECO:0000313" key="2">
    <source>
        <dbReference type="EMBL" id="MFC3637448.1"/>
    </source>
</evidence>
<keyword evidence="3" id="KW-1185">Reference proteome</keyword>
<reference evidence="3" key="1">
    <citation type="journal article" date="2019" name="Int. J. Syst. Evol. Microbiol.">
        <title>The Global Catalogue of Microorganisms (GCM) 10K type strain sequencing project: providing services to taxonomists for standard genome sequencing and annotation.</title>
        <authorList>
            <consortium name="The Broad Institute Genomics Platform"/>
            <consortium name="The Broad Institute Genome Sequencing Center for Infectious Disease"/>
            <person name="Wu L."/>
            <person name="Ma J."/>
        </authorList>
    </citation>
    <scope>NUCLEOTIDE SEQUENCE [LARGE SCALE GENOMIC DNA]</scope>
    <source>
        <strain evidence="3">KCTC 42282</strain>
    </source>
</reference>
<feature type="transmembrane region" description="Helical" evidence="1">
    <location>
        <begin position="91"/>
        <end position="108"/>
    </location>
</feature>
<keyword evidence="1" id="KW-1133">Transmembrane helix</keyword>
<feature type="transmembrane region" description="Helical" evidence="1">
    <location>
        <begin position="21"/>
        <end position="43"/>
    </location>
</feature>
<dbReference type="RefSeq" id="WP_191319424.1">
    <property type="nucleotide sequence ID" value="NZ_BNCG01000008.1"/>
</dbReference>
<keyword evidence="1" id="KW-0472">Membrane</keyword>
<keyword evidence="1" id="KW-0812">Transmembrane</keyword>
<protein>
    <recommendedName>
        <fullName evidence="4">DUF2946 family protein</fullName>
    </recommendedName>
</protein>
<dbReference type="Proteomes" id="UP001595704">
    <property type="component" value="Unassembled WGS sequence"/>
</dbReference>
<comment type="caution">
    <text evidence="2">The sequence shown here is derived from an EMBL/GenBank/DDBJ whole genome shotgun (WGS) entry which is preliminary data.</text>
</comment>
<name>A0ABV7UFU5_9HYPH</name>
<organism evidence="2 3">
    <name type="scientific">Camelimonas fluminis</name>
    <dbReference type="NCBI Taxonomy" id="1576911"/>
    <lineage>
        <taxon>Bacteria</taxon>
        <taxon>Pseudomonadati</taxon>
        <taxon>Pseudomonadota</taxon>
        <taxon>Alphaproteobacteria</taxon>
        <taxon>Hyphomicrobiales</taxon>
        <taxon>Chelatococcaceae</taxon>
        <taxon>Camelimonas</taxon>
    </lineage>
</organism>
<dbReference type="EMBL" id="JBHRYC010000038">
    <property type="protein sequence ID" value="MFC3637448.1"/>
    <property type="molecule type" value="Genomic_DNA"/>
</dbReference>
<proteinExistence type="predicted"/>
<gene>
    <name evidence="2" type="ORF">ACFONL_08630</name>
</gene>
<evidence type="ECO:0000256" key="1">
    <source>
        <dbReference type="SAM" id="Phobius"/>
    </source>
</evidence>